<evidence type="ECO:0000313" key="2">
    <source>
        <dbReference type="Proteomes" id="UP000248423"/>
    </source>
</evidence>
<dbReference type="EMBL" id="KZ826316">
    <property type="protein sequence ID" value="PYI12237.1"/>
    <property type="molecule type" value="Genomic_DNA"/>
</dbReference>
<organism evidence="1 2">
    <name type="scientific">Aspergillus sclerotiicarbonarius (strain CBS 121057 / IBT 28362)</name>
    <dbReference type="NCBI Taxonomy" id="1448318"/>
    <lineage>
        <taxon>Eukaryota</taxon>
        <taxon>Fungi</taxon>
        <taxon>Dikarya</taxon>
        <taxon>Ascomycota</taxon>
        <taxon>Pezizomycotina</taxon>
        <taxon>Eurotiomycetes</taxon>
        <taxon>Eurotiomycetidae</taxon>
        <taxon>Eurotiales</taxon>
        <taxon>Aspergillaceae</taxon>
        <taxon>Aspergillus</taxon>
        <taxon>Aspergillus subgen. Circumdati</taxon>
    </lineage>
</organism>
<gene>
    <name evidence="1" type="ORF">BO78DRAFT_71327</name>
</gene>
<dbReference type="VEuPathDB" id="FungiDB:BO78DRAFT_71327"/>
<accession>A0A319EPE7</accession>
<keyword evidence="2" id="KW-1185">Reference proteome</keyword>
<dbReference type="AlphaFoldDB" id="A0A319EPE7"/>
<dbReference type="Proteomes" id="UP000248423">
    <property type="component" value="Unassembled WGS sequence"/>
</dbReference>
<protein>
    <submittedName>
        <fullName evidence="1">Uncharacterized protein</fullName>
    </submittedName>
</protein>
<sequence>MVMTYVLLTCLLCSPNLGFWIWRIRRSDVFVILRSMSFVHWSYCLVDNLIPLPPPSRYFTYLPLPDLR</sequence>
<reference evidence="1 2" key="1">
    <citation type="submission" date="2018-02" db="EMBL/GenBank/DDBJ databases">
        <title>The genomes of Aspergillus section Nigri reveals drivers in fungal speciation.</title>
        <authorList>
            <consortium name="DOE Joint Genome Institute"/>
            <person name="Vesth T.C."/>
            <person name="Nybo J."/>
            <person name="Theobald S."/>
            <person name="Brandl J."/>
            <person name="Frisvad J.C."/>
            <person name="Nielsen K.F."/>
            <person name="Lyhne E.K."/>
            <person name="Kogle M.E."/>
            <person name="Kuo A."/>
            <person name="Riley R."/>
            <person name="Clum A."/>
            <person name="Nolan M."/>
            <person name="Lipzen A."/>
            <person name="Salamov A."/>
            <person name="Henrissat B."/>
            <person name="Wiebenga A."/>
            <person name="De vries R.P."/>
            <person name="Grigoriev I.V."/>
            <person name="Mortensen U.H."/>
            <person name="Andersen M.R."/>
            <person name="Baker S.E."/>
        </authorList>
    </citation>
    <scope>NUCLEOTIDE SEQUENCE [LARGE SCALE GENOMIC DNA]</scope>
    <source>
        <strain evidence="1 2">CBS 121057</strain>
    </source>
</reference>
<proteinExistence type="predicted"/>
<evidence type="ECO:0000313" key="1">
    <source>
        <dbReference type="EMBL" id="PYI12237.1"/>
    </source>
</evidence>
<name>A0A319EPE7_ASPSB</name>